<evidence type="ECO:0000313" key="2">
    <source>
        <dbReference type="EMBL" id="ATV65624.1"/>
    </source>
</evidence>
<dbReference type="EMBL" id="CP024699">
    <property type="protein sequence ID" value="ATV58764.1"/>
    <property type="molecule type" value="Genomic_DNA"/>
</dbReference>
<reference evidence="4 5" key="1">
    <citation type="submission" date="2017-11" db="EMBL/GenBank/DDBJ databases">
        <title>Genome sequencing of Fusobacterium periodonticum KCOM 1259.</title>
        <authorList>
            <person name="Kook J.-K."/>
            <person name="Park S.-N."/>
            <person name="Lim Y.K."/>
        </authorList>
    </citation>
    <scope>NUCLEOTIDE SEQUENCE [LARGE SCALE GENOMIC DNA]</scope>
    <source>
        <strain evidence="4 5">KCOM 1259</strain>
    </source>
</reference>
<dbReference type="Gene3D" id="2.20.110.10">
    <property type="entry name" value="Histone H3 K4-specific methyltransferase SET7/9 N-terminal domain"/>
    <property type="match status" value="2"/>
</dbReference>
<dbReference type="InterPro" id="IPR011652">
    <property type="entry name" value="MORN_2"/>
</dbReference>
<gene>
    <name evidence="4" type="ORF">CTM71_08100</name>
    <name evidence="1" type="ORF">CTM72_02765</name>
    <name evidence="2" type="ORF">CTM86_02965</name>
    <name evidence="3" type="ORF">CTM98_09505</name>
</gene>
<dbReference type="RefSeq" id="WP_099958943.1">
    <property type="nucleotide sequence ID" value="NZ_CAURXN010000010.1"/>
</dbReference>
<sequence>MSEKEIYSGPNFRYRPDKNNFTEKEGSEFFYYESGQLKAEYNYKNGKLDGFAREYYENGQLIAEGNYSNGKLEGISKMYYESGQLRSENSYKNNLLNGISKTYYENGQLKEEVNYKDGQVVQENLETELKDFCNIAYEDDKLKLEFD</sequence>
<organism evidence="4 5">
    <name type="scientific">Fusobacterium pseudoperiodonticum</name>
    <dbReference type="NCBI Taxonomy" id="2663009"/>
    <lineage>
        <taxon>Bacteria</taxon>
        <taxon>Fusobacteriati</taxon>
        <taxon>Fusobacteriota</taxon>
        <taxon>Fusobacteriia</taxon>
        <taxon>Fusobacteriales</taxon>
        <taxon>Fusobacteriaceae</taxon>
        <taxon>Fusobacterium</taxon>
    </lineage>
</organism>
<dbReference type="Proteomes" id="UP000230056">
    <property type="component" value="Chromosome"/>
</dbReference>
<dbReference type="Proteomes" id="UP000231749">
    <property type="component" value="Chromosome"/>
</dbReference>
<protein>
    <submittedName>
        <fullName evidence="3">Toxin-antitoxin system YwqK family antitoxin</fullName>
    </submittedName>
</protein>
<dbReference type="EMBL" id="CP024702">
    <property type="protein sequence ID" value="ATV65624.1"/>
    <property type="molecule type" value="Genomic_DNA"/>
</dbReference>
<evidence type="ECO:0000313" key="7">
    <source>
        <dbReference type="Proteomes" id="UP000230781"/>
    </source>
</evidence>
<dbReference type="EMBL" id="PEQY01000001">
    <property type="protein sequence ID" value="PIM80329.1"/>
    <property type="molecule type" value="Genomic_DNA"/>
</dbReference>
<evidence type="ECO:0000313" key="1">
    <source>
        <dbReference type="EMBL" id="ATV58764.1"/>
    </source>
</evidence>
<evidence type="ECO:0000313" key="4">
    <source>
        <dbReference type="EMBL" id="PIM80329.1"/>
    </source>
</evidence>
<reference evidence="8" key="3">
    <citation type="submission" date="2017-11" db="EMBL/GenBank/DDBJ databases">
        <title>Genome sequencing of Fusobacterium periodonticum KCOM 1282.</title>
        <authorList>
            <person name="Kook J.-K."/>
            <person name="Park S.-N."/>
            <person name="Lim Y.K."/>
        </authorList>
    </citation>
    <scope>NUCLEOTIDE SEQUENCE [LARGE SCALE GENOMIC DNA]</scope>
    <source>
        <strain evidence="8">KCOM 1282</strain>
    </source>
</reference>
<accession>A0A2G9EB04</accession>
<evidence type="ECO:0000313" key="5">
    <source>
        <dbReference type="Proteomes" id="UP000229011"/>
    </source>
</evidence>
<dbReference type="AlphaFoldDB" id="A0A2G9EB04"/>
<dbReference type="GeneID" id="93328399"/>
<reference evidence="2" key="5">
    <citation type="submission" date="2017-11" db="EMBL/GenBank/DDBJ databases">
        <authorList>
            <person name="Kook J.-K."/>
            <person name="Park S.-N."/>
            <person name="Lim Y.K."/>
        </authorList>
    </citation>
    <scope>NUCLEOTIDE SEQUENCE</scope>
    <source>
        <strain evidence="2">KCOM 1282</strain>
    </source>
</reference>
<evidence type="ECO:0000313" key="6">
    <source>
        <dbReference type="Proteomes" id="UP000230056"/>
    </source>
</evidence>
<dbReference type="SUPFAM" id="SSF82185">
    <property type="entry name" value="Histone H3 K4-specific methyltransferase SET7/9 N-terminal domain"/>
    <property type="match status" value="1"/>
</dbReference>
<dbReference type="Pfam" id="PF07661">
    <property type="entry name" value="MORN_2"/>
    <property type="match status" value="4"/>
</dbReference>
<evidence type="ECO:0000313" key="8">
    <source>
        <dbReference type="Proteomes" id="UP000231749"/>
    </source>
</evidence>
<reference evidence="1 6" key="2">
    <citation type="submission" date="2017-11" db="EMBL/GenBank/DDBJ databases">
        <title>Genome sequencing of Fusobacterium periodonticum KCOM 1261.</title>
        <authorList>
            <person name="Kook J.-K."/>
            <person name="Park S.-N."/>
            <person name="Lim Y.K."/>
        </authorList>
    </citation>
    <scope>NUCLEOTIDE SEQUENCE [LARGE SCALE GENOMIC DNA]</scope>
    <source>
        <strain evidence="1 6">KCOM 1261</strain>
    </source>
</reference>
<evidence type="ECO:0000313" key="3">
    <source>
        <dbReference type="EMBL" id="ATV70860.1"/>
    </source>
</evidence>
<reference evidence="2" key="6">
    <citation type="journal article" date="2019" name="Curr. Microbiol.">
        <title>Fusobacterium pseudoperiodonticum sp. nov., Isolated from the Human Oral Cavity.</title>
        <authorList>
            <person name="Park S.N."/>
            <person name="Lim Y.K."/>
            <person name="Shin J.H."/>
            <person name="Kim H.S."/>
            <person name="Jo E."/>
            <person name="Lee W.P."/>
            <person name="Shin Y."/>
            <person name="Paek J."/>
            <person name="Chang Y.H."/>
            <person name="Kim H."/>
            <person name="Kook J.K."/>
        </authorList>
    </citation>
    <scope>NUCLEOTIDE SEQUENCE</scope>
    <source>
        <strain evidence="2">KCOM 1282</strain>
    </source>
</reference>
<name>A0A2G9EB04_9FUSO</name>
<dbReference type="Proteomes" id="UP000230781">
    <property type="component" value="Chromosome"/>
</dbReference>
<proteinExistence type="predicted"/>
<dbReference type="EMBL" id="CP024704">
    <property type="protein sequence ID" value="ATV70860.1"/>
    <property type="molecule type" value="Genomic_DNA"/>
</dbReference>
<dbReference type="Proteomes" id="UP000229011">
    <property type="component" value="Unassembled WGS sequence"/>
</dbReference>
<reference evidence="3 7" key="4">
    <citation type="submission" date="2017-11" db="EMBL/GenBank/DDBJ databases">
        <title>Genome sequencing of Fusobacterium periodonticum KCOM 2555.</title>
        <authorList>
            <person name="Kook J.-K."/>
            <person name="Park S.-N."/>
            <person name="Lim Y.K."/>
        </authorList>
    </citation>
    <scope>NUCLEOTIDE SEQUENCE [LARGE SCALE GENOMIC DNA]</scope>
    <source>
        <strain evidence="3 7">KCOM 2555</strain>
    </source>
</reference>